<evidence type="ECO:0000313" key="3">
    <source>
        <dbReference type="Proteomes" id="UP000821837"/>
    </source>
</evidence>
<comment type="caution">
    <text evidence="2">The sequence shown here is derived from an EMBL/GenBank/DDBJ whole genome shotgun (WGS) entry which is preliminary data.</text>
</comment>
<keyword evidence="3" id="KW-1185">Reference proteome</keyword>
<dbReference type="EMBL" id="JABSTV010001245">
    <property type="protein sequence ID" value="KAH7984596.1"/>
    <property type="molecule type" value="Genomic_DNA"/>
</dbReference>
<sequence>MREQGMEILQLSFPKATKSVINQRKGRLLEKLESLEETFSSVEHTFHSLPVVTDAWHCQVLPNMNCEIRMDTNVVHIYEKNEDMVAEKPMSFSYASLPQFINDLDLISIMIADGPLKSSRYHWPSLEGIRPLRHLKGEPNKFQHLIPSLSCWEGATSNCRNMVAPQGSRLHLCGNARPVIASG</sequence>
<dbReference type="Proteomes" id="UP000821837">
    <property type="component" value="Chromosome 1"/>
</dbReference>
<dbReference type="GO" id="GO:0032264">
    <property type="term" value="P:IMP salvage"/>
    <property type="evidence" value="ECO:0007669"/>
    <property type="project" value="InterPro"/>
</dbReference>
<comment type="similarity">
    <text evidence="1">Belongs to the metallo-dependent hydrolases superfamily. Adenosine and AMP deaminases family.</text>
</comment>
<accession>A0A9D4YQT9</accession>
<dbReference type="Gene3D" id="3.20.20.140">
    <property type="entry name" value="Metal-dependent hydrolases"/>
    <property type="match status" value="1"/>
</dbReference>
<dbReference type="AlphaFoldDB" id="A0A9D4YQT9"/>
<dbReference type="GO" id="GO:0003876">
    <property type="term" value="F:AMP deaminase activity"/>
    <property type="evidence" value="ECO:0007669"/>
    <property type="project" value="InterPro"/>
</dbReference>
<reference evidence="2" key="1">
    <citation type="journal article" date="2020" name="Cell">
        <title>Large-Scale Comparative Analyses of Tick Genomes Elucidate Their Genetic Diversity and Vector Capacities.</title>
        <authorList>
            <consortium name="Tick Genome and Microbiome Consortium (TIGMIC)"/>
            <person name="Jia N."/>
            <person name="Wang J."/>
            <person name="Shi W."/>
            <person name="Du L."/>
            <person name="Sun Y."/>
            <person name="Zhan W."/>
            <person name="Jiang J.F."/>
            <person name="Wang Q."/>
            <person name="Zhang B."/>
            <person name="Ji P."/>
            <person name="Bell-Sakyi L."/>
            <person name="Cui X.M."/>
            <person name="Yuan T.T."/>
            <person name="Jiang B.G."/>
            <person name="Yang W.F."/>
            <person name="Lam T.T."/>
            <person name="Chang Q.C."/>
            <person name="Ding S.J."/>
            <person name="Wang X.J."/>
            <person name="Zhu J.G."/>
            <person name="Ruan X.D."/>
            <person name="Zhao L."/>
            <person name="Wei J.T."/>
            <person name="Ye R.Z."/>
            <person name="Que T.C."/>
            <person name="Du C.H."/>
            <person name="Zhou Y.H."/>
            <person name="Cheng J.X."/>
            <person name="Dai P.F."/>
            <person name="Guo W.B."/>
            <person name="Han X.H."/>
            <person name="Huang E.J."/>
            <person name="Li L.F."/>
            <person name="Wei W."/>
            <person name="Gao Y.C."/>
            <person name="Liu J.Z."/>
            <person name="Shao H.Z."/>
            <person name="Wang X."/>
            <person name="Wang C.C."/>
            <person name="Yang T.C."/>
            <person name="Huo Q.B."/>
            <person name="Li W."/>
            <person name="Chen H.Y."/>
            <person name="Chen S.E."/>
            <person name="Zhou L.G."/>
            <person name="Ni X.B."/>
            <person name="Tian J.H."/>
            <person name="Sheng Y."/>
            <person name="Liu T."/>
            <person name="Pan Y.S."/>
            <person name="Xia L.Y."/>
            <person name="Li J."/>
            <person name="Zhao F."/>
            <person name="Cao W.C."/>
        </authorList>
    </citation>
    <scope>NUCLEOTIDE SEQUENCE</scope>
    <source>
        <strain evidence="2">Rsan-2018</strain>
    </source>
</reference>
<evidence type="ECO:0000256" key="1">
    <source>
        <dbReference type="ARBA" id="ARBA00006676"/>
    </source>
</evidence>
<dbReference type="InterPro" id="IPR006329">
    <property type="entry name" value="AMPD"/>
</dbReference>
<organism evidence="2 3">
    <name type="scientific">Rhipicephalus sanguineus</name>
    <name type="common">Brown dog tick</name>
    <name type="synonym">Ixodes sanguineus</name>
    <dbReference type="NCBI Taxonomy" id="34632"/>
    <lineage>
        <taxon>Eukaryota</taxon>
        <taxon>Metazoa</taxon>
        <taxon>Ecdysozoa</taxon>
        <taxon>Arthropoda</taxon>
        <taxon>Chelicerata</taxon>
        <taxon>Arachnida</taxon>
        <taxon>Acari</taxon>
        <taxon>Parasitiformes</taxon>
        <taxon>Ixodida</taxon>
        <taxon>Ixodoidea</taxon>
        <taxon>Ixodidae</taxon>
        <taxon>Rhipicephalinae</taxon>
        <taxon>Rhipicephalus</taxon>
        <taxon>Rhipicephalus</taxon>
    </lineage>
</organism>
<reference evidence="2" key="2">
    <citation type="submission" date="2021-09" db="EMBL/GenBank/DDBJ databases">
        <authorList>
            <person name="Jia N."/>
            <person name="Wang J."/>
            <person name="Shi W."/>
            <person name="Du L."/>
            <person name="Sun Y."/>
            <person name="Zhan W."/>
            <person name="Jiang J."/>
            <person name="Wang Q."/>
            <person name="Zhang B."/>
            <person name="Ji P."/>
            <person name="Sakyi L.B."/>
            <person name="Cui X."/>
            <person name="Yuan T."/>
            <person name="Jiang B."/>
            <person name="Yang W."/>
            <person name="Lam T.T.-Y."/>
            <person name="Chang Q."/>
            <person name="Ding S."/>
            <person name="Wang X."/>
            <person name="Zhu J."/>
            <person name="Ruan X."/>
            <person name="Zhao L."/>
            <person name="Wei J."/>
            <person name="Que T."/>
            <person name="Du C."/>
            <person name="Cheng J."/>
            <person name="Dai P."/>
            <person name="Han X."/>
            <person name="Huang E."/>
            <person name="Gao Y."/>
            <person name="Liu J."/>
            <person name="Shao H."/>
            <person name="Ye R."/>
            <person name="Li L."/>
            <person name="Wei W."/>
            <person name="Wang X."/>
            <person name="Wang C."/>
            <person name="Huo Q."/>
            <person name="Li W."/>
            <person name="Guo W."/>
            <person name="Chen H."/>
            <person name="Chen S."/>
            <person name="Zhou L."/>
            <person name="Zhou L."/>
            <person name="Ni X."/>
            <person name="Tian J."/>
            <person name="Zhou Y."/>
            <person name="Sheng Y."/>
            <person name="Liu T."/>
            <person name="Pan Y."/>
            <person name="Xia L."/>
            <person name="Li J."/>
            <person name="Zhao F."/>
            <person name="Cao W."/>
        </authorList>
    </citation>
    <scope>NUCLEOTIDE SEQUENCE</scope>
    <source>
        <strain evidence="2">Rsan-2018</strain>
        <tissue evidence="2">Larvae</tissue>
    </source>
</reference>
<proteinExistence type="inferred from homology"/>
<gene>
    <name evidence="2" type="ORF">HPB52_022870</name>
</gene>
<evidence type="ECO:0000313" key="2">
    <source>
        <dbReference type="EMBL" id="KAH7984596.1"/>
    </source>
</evidence>
<name>A0A9D4YQT9_RHISA</name>
<protein>
    <submittedName>
        <fullName evidence="2">Uncharacterized protein</fullName>
    </submittedName>
</protein>
<dbReference type="Pfam" id="PF19326">
    <property type="entry name" value="AMP_deaminase"/>
    <property type="match status" value="1"/>
</dbReference>